<gene>
    <name evidence="2" type="ORF">NESG_01093</name>
</gene>
<dbReference type="OrthoDB" id="10414767at2759"/>
<dbReference type="HOGENOM" id="CLU_2794532_0_0_1"/>
<evidence type="ECO:0000256" key="1">
    <source>
        <dbReference type="SAM" id="MobiDB-lite"/>
    </source>
</evidence>
<sequence length="68" mass="8402">MCFYSPIYWEIKCILHIVKQFILHRYKKRNKAVEAEKRRKVAHSKEPSLVRHEERNEKKQREQHTLGK</sequence>
<evidence type="ECO:0000313" key="3">
    <source>
        <dbReference type="Proteomes" id="UP000054524"/>
    </source>
</evidence>
<dbReference type="EMBL" id="AKIJ01000003">
    <property type="protein sequence ID" value="KFG25982.1"/>
    <property type="molecule type" value="Genomic_DNA"/>
</dbReference>
<comment type="caution">
    <text evidence="2">The sequence shown here is derived from an EMBL/GenBank/DDBJ whole genome shotgun (WGS) entry which is preliminary data.</text>
</comment>
<organism evidence="2 3">
    <name type="scientific">Nematocida ausubeli (strain ATCC PRA-371 / ERTm2)</name>
    <name type="common">Nematode killer fungus</name>
    <dbReference type="NCBI Taxonomy" id="1913371"/>
    <lineage>
        <taxon>Eukaryota</taxon>
        <taxon>Fungi</taxon>
        <taxon>Fungi incertae sedis</taxon>
        <taxon>Microsporidia</taxon>
        <taxon>Nematocida</taxon>
    </lineage>
</organism>
<keyword evidence="3" id="KW-1185">Reference proteome</keyword>
<dbReference type="GeneID" id="77676066"/>
<dbReference type="RefSeq" id="XP_052904537.1">
    <property type="nucleotide sequence ID" value="XM_053048732.1"/>
</dbReference>
<proteinExistence type="predicted"/>
<accession>A0A086J1G4</accession>
<reference evidence="2 3" key="1">
    <citation type="journal article" date="2014" name="Genome Announc.">
        <title>Genome Sequence of the Microsporidian Species Nematocida sp1 Strain ERTm6 (ATCC PRA-372).</title>
        <authorList>
            <person name="Bakowski M.A."/>
            <person name="Priest M."/>
            <person name="Young S."/>
            <person name="Cuomo C.A."/>
            <person name="Troemel E.R."/>
        </authorList>
    </citation>
    <scope>NUCLEOTIDE SEQUENCE [LARGE SCALE GENOMIC DNA]</scope>
    <source>
        <strain evidence="2 3">ERTm6</strain>
    </source>
</reference>
<protein>
    <submittedName>
        <fullName evidence="2">Uncharacterized protein</fullName>
    </submittedName>
</protein>
<evidence type="ECO:0000313" key="2">
    <source>
        <dbReference type="EMBL" id="KFG25982.1"/>
    </source>
</evidence>
<dbReference type="Proteomes" id="UP000054524">
    <property type="component" value="Unassembled WGS sequence"/>
</dbReference>
<feature type="region of interest" description="Disordered" evidence="1">
    <location>
        <begin position="31"/>
        <end position="68"/>
    </location>
</feature>
<name>A0A086J1G4_NEMA1</name>
<dbReference type="AlphaFoldDB" id="A0A086J1G4"/>